<keyword evidence="4 9" id="KW-0256">Endoplasmic reticulum</keyword>
<dbReference type="AlphaFoldDB" id="A0A1Y1UUW2"/>
<evidence type="ECO:0000313" key="12">
    <source>
        <dbReference type="Proteomes" id="UP000193218"/>
    </source>
</evidence>
<accession>A0A1Y1UUW2</accession>
<evidence type="ECO:0000256" key="10">
    <source>
        <dbReference type="SAM" id="MobiDB-lite"/>
    </source>
</evidence>
<comment type="caution">
    <text evidence="11">The sequence shown here is derived from an EMBL/GenBank/DDBJ whole genome shotgun (WGS) entry which is preliminary data.</text>
</comment>
<evidence type="ECO:0000256" key="3">
    <source>
        <dbReference type="ARBA" id="ARBA00022692"/>
    </source>
</evidence>
<dbReference type="PANTHER" id="PTHR14083">
    <property type="entry name" value="YIP1 INTERACTING FACTOR HOMOLOG YIF1 PROTEIN"/>
    <property type="match status" value="1"/>
</dbReference>
<dbReference type="EMBL" id="NBSH01000001">
    <property type="protein sequence ID" value="ORX40995.1"/>
    <property type="molecule type" value="Genomic_DNA"/>
</dbReference>
<dbReference type="Proteomes" id="UP000193218">
    <property type="component" value="Unassembled WGS sequence"/>
</dbReference>
<keyword evidence="3 9" id="KW-0812">Transmembrane</keyword>
<dbReference type="PANTHER" id="PTHR14083:SF0">
    <property type="entry name" value="YIP1D-INTERACTING FACTOR 1, ISOFORM C"/>
    <property type="match status" value="1"/>
</dbReference>
<evidence type="ECO:0000256" key="5">
    <source>
        <dbReference type="ARBA" id="ARBA00022927"/>
    </source>
</evidence>
<feature type="transmembrane region" description="Helical" evidence="9">
    <location>
        <begin position="283"/>
        <end position="302"/>
    </location>
</feature>
<protein>
    <recommendedName>
        <fullName evidence="9">Protein YIF1</fullName>
    </recommendedName>
</protein>
<name>A0A1Y1UUW2_9TREE</name>
<dbReference type="InParanoid" id="A0A1Y1UUW2"/>
<dbReference type="OrthoDB" id="337750at2759"/>
<keyword evidence="8 9" id="KW-0472">Membrane</keyword>
<evidence type="ECO:0000313" key="11">
    <source>
        <dbReference type="EMBL" id="ORX40995.1"/>
    </source>
</evidence>
<organism evidence="11 12">
    <name type="scientific">Kockovaella imperatae</name>
    <dbReference type="NCBI Taxonomy" id="4999"/>
    <lineage>
        <taxon>Eukaryota</taxon>
        <taxon>Fungi</taxon>
        <taxon>Dikarya</taxon>
        <taxon>Basidiomycota</taxon>
        <taxon>Agaricomycotina</taxon>
        <taxon>Tremellomycetes</taxon>
        <taxon>Tremellales</taxon>
        <taxon>Cuniculitremaceae</taxon>
        <taxon>Kockovaella</taxon>
    </lineage>
</organism>
<feature type="transmembrane region" description="Helical" evidence="9">
    <location>
        <begin position="308"/>
        <end position="326"/>
    </location>
</feature>
<dbReference type="FunCoup" id="A0A1Y1UUW2">
    <property type="interactions" value="280"/>
</dbReference>
<keyword evidence="5 9" id="KW-0653">Protein transport</keyword>
<evidence type="ECO:0000256" key="4">
    <source>
        <dbReference type="ARBA" id="ARBA00022824"/>
    </source>
</evidence>
<evidence type="ECO:0000256" key="7">
    <source>
        <dbReference type="ARBA" id="ARBA00023034"/>
    </source>
</evidence>
<feature type="transmembrane region" description="Helical" evidence="9">
    <location>
        <begin position="357"/>
        <end position="375"/>
    </location>
</feature>
<dbReference type="GO" id="GO:0000139">
    <property type="term" value="C:Golgi membrane"/>
    <property type="evidence" value="ECO:0007669"/>
    <property type="project" value="UniProtKB-SubCell"/>
</dbReference>
<dbReference type="InterPro" id="IPR005578">
    <property type="entry name" value="Yif1_fam"/>
</dbReference>
<dbReference type="STRING" id="4999.A0A1Y1UUW2"/>
<proteinExistence type="inferred from homology"/>
<comment type="similarity">
    <text evidence="1 9">Belongs to the YIF1 family.</text>
</comment>
<reference evidence="11 12" key="1">
    <citation type="submission" date="2017-03" db="EMBL/GenBank/DDBJ databases">
        <title>Widespread Adenine N6-methylation of Active Genes in Fungi.</title>
        <authorList>
            <consortium name="DOE Joint Genome Institute"/>
            <person name="Mondo S.J."/>
            <person name="Dannebaum R.O."/>
            <person name="Kuo R.C."/>
            <person name="Louie K.B."/>
            <person name="Bewick A.J."/>
            <person name="Labutti K."/>
            <person name="Haridas S."/>
            <person name="Kuo A."/>
            <person name="Salamov A."/>
            <person name="Ahrendt S.R."/>
            <person name="Lau R."/>
            <person name="Bowen B.P."/>
            <person name="Lipzen A."/>
            <person name="Sullivan W."/>
            <person name="Andreopoulos W.B."/>
            <person name="Clum A."/>
            <person name="Lindquist E."/>
            <person name="Daum C."/>
            <person name="Northen T.R."/>
            <person name="Ramamoorthy G."/>
            <person name="Schmitz R.J."/>
            <person name="Gryganskyi A."/>
            <person name="Culley D."/>
            <person name="Magnuson J."/>
            <person name="James T.Y."/>
            <person name="O'Malley M.A."/>
            <person name="Stajich J.E."/>
            <person name="Spatafora J.W."/>
            <person name="Visel A."/>
            <person name="Grigoriev I.V."/>
        </authorList>
    </citation>
    <scope>NUCLEOTIDE SEQUENCE [LARGE SCALE GENOMIC DNA]</scope>
    <source>
        <strain evidence="11 12">NRRL Y-17943</strain>
    </source>
</reference>
<gene>
    <name evidence="11" type="ORF">BD324DRAFT_612818</name>
</gene>
<dbReference type="GeneID" id="33556254"/>
<keyword evidence="2 9" id="KW-0813">Transport</keyword>
<feature type="transmembrane region" description="Helical" evidence="9">
    <location>
        <begin position="217"/>
        <end position="237"/>
    </location>
</feature>
<dbReference type="RefSeq" id="XP_021874674.1">
    <property type="nucleotide sequence ID" value="XM_022014446.1"/>
</dbReference>
<feature type="transmembrane region" description="Helical" evidence="9">
    <location>
        <begin position="249"/>
        <end position="271"/>
    </location>
</feature>
<dbReference type="GO" id="GO:0005793">
    <property type="term" value="C:endoplasmic reticulum-Golgi intermediate compartment"/>
    <property type="evidence" value="ECO:0007669"/>
    <property type="project" value="UniProtKB-UniRule"/>
</dbReference>
<sequence>MAQPPYMNSRSPPPLQHPKPTHPAYPPPEPPHTPGTSNNSSPYSQAQRISQDGAGYTRYSSPPVGEHSSAGAATGISASSSGVNGNLYGAPNAQTHPRQGYGASPNPPAMGGYGMNAPQGFGAWAGMNDATAQMGVQFGKSAVAAGQEYVEKNFTRYLPLQLIKISFSVTNSYVLRKLRLILFPWRHSPWARQVKRTGEGGVEGWQPPRDDINAPDLYIPTMALVTYTLLSALASGLQSKFHPEILGFTLSKALAVVIVEFCIIKLGCYLLDVRNSGASGVELIGYGGYKFVGIILTILVGFLNLGRLTSIAVFVYALCANGFFLLRSLKYVLLPDPSSMPAVTAGTLSHSQRSRRVQFLLFVAATQLIWMGWLSRV</sequence>
<keyword evidence="12" id="KW-1185">Reference proteome</keyword>
<evidence type="ECO:0000256" key="9">
    <source>
        <dbReference type="RuleBase" id="RU368073"/>
    </source>
</evidence>
<dbReference type="GO" id="GO:0005789">
    <property type="term" value="C:endoplasmic reticulum membrane"/>
    <property type="evidence" value="ECO:0007669"/>
    <property type="project" value="UniProtKB-SubCell"/>
</dbReference>
<dbReference type="GO" id="GO:0015031">
    <property type="term" value="P:protein transport"/>
    <property type="evidence" value="ECO:0007669"/>
    <property type="project" value="UniProtKB-KW"/>
</dbReference>
<evidence type="ECO:0000256" key="1">
    <source>
        <dbReference type="ARBA" id="ARBA00009727"/>
    </source>
</evidence>
<evidence type="ECO:0000256" key="6">
    <source>
        <dbReference type="ARBA" id="ARBA00022989"/>
    </source>
</evidence>
<dbReference type="GO" id="GO:0006888">
    <property type="term" value="P:endoplasmic reticulum to Golgi vesicle-mediated transport"/>
    <property type="evidence" value="ECO:0007669"/>
    <property type="project" value="UniProtKB-UniRule"/>
</dbReference>
<feature type="compositionally biased region" description="Low complexity" evidence="10">
    <location>
        <begin position="68"/>
        <end position="82"/>
    </location>
</feature>
<evidence type="ECO:0000256" key="2">
    <source>
        <dbReference type="ARBA" id="ARBA00022448"/>
    </source>
</evidence>
<keyword evidence="6 9" id="KW-1133">Transmembrane helix</keyword>
<comment type="function">
    <text evidence="9">Has a role in transport between endoplasmic reticulum and Golgi.</text>
</comment>
<comment type="subcellular location">
    <subcellularLocation>
        <location evidence="9">Endoplasmic reticulum membrane</location>
        <topology evidence="9">Multi-pass membrane protein</topology>
    </subcellularLocation>
    <subcellularLocation>
        <location evidence="9">Golgi apparatus membrane</location>
        <topology evidence="9">Multi-pass membrane protein</topology>
    </subcellularLocation>
</comment>
<feature type="region of interest" description="Disordered" evidence="10">
    <location>
        <begin position="1"/>
        <end position="107"/>
    </location>
</feature>
<dbReference type="Pfam" id="PF03878">
    <property type="entry name" value="YIF1"/>
    <property type="match status" value="1"/>
</dbReference>
<keyword evidence="7 9" id="KW-0333">Golgi apparatus</keyword>
<evidence type="ECO:0000256" key="8">
    <source>
        <dbReference type="ARBA" id="ARBA00023136"/>
    </source>
</evidence>
<feature type="compositionally biased region" description="Polar residues" evidence="10">
    <location>
        <begin position="37"/>
        <end position="50"/>
    </location>
</feature>
<dbReference type="GO" id="GO:0030134">
    <property type="term" value="C:COPII-coated ER to Golgi transport vesicle"/>
    <property type="evidence" value="ECO:0007669"/>
    <property type="project" value="TreeGrafter"/>
</dbReference>
<feature type="compositionally biased region" description="Polar residues" evidence="10">
    <location>
        <begin position="1"/>
        <end position="10"/>
    </location>
</feature>
<feature type="compositionally biased region" description="Pro residues" evidence="10">
    <location>
        <begin position="11"/>
        <end position="33"/>
    </location>
</feature>